<comment type="caution">
    <text evidence="2">The sequence shown here is derived from an EMBL/GenBank/DDBJ whole genome shotgun (WGS) entry which is preliminary data.</text>
</comment>
<accession>A0A5C8NUR7</accession>
<dbReference type="Pfam" id="PF14118">
    <property type="entry name" value="YfzA"/>
    <property type="match status" value="1"/>
</dbReference>
<evidence type="ECO:0000256" key="1">
    <source>
        <dbReference type="SAM" id="Phobius"/>
    </source>
</evidence>
<keyword evidence="3" id="KW-1185">Reference proteome</keyword>
<sequence>MTEKVSSKKRYEWFVHILVFAVVQGIFLIFDGYEGWHIFYLNDMGKRVVHRLTPLTENFRIYESTALNTVTVIWGIWLVLHGVVCMIKNFRDKREAE</sequence>
<feature type="transmembrane region" description="Helical" evidence="1">
    <location>
        <begin position="12"/>
        <end position="30"/>
    </location>
</feature>
<protein>
    <submittedName>
        <fullName evidence="2">Uncharacterized protein</fullName>
    </submittedName>
</protein>
<reference evidence="2 3" key="1">
    <citation type="submission" date="2019-06" db="EMBL/GenBank/DDBJ databases">
        <title>Cerasibacillus sp. nov., isolated from maize field.</title>
        <authorList>
            <person name="Lin S.-Y."/>
            <person name="Tsai C.-F."/>
            <person name="Young C.-C."/>
        </authorList>
    </citation>
    <scope>NUCLEOTIDE SEQUENCE [LARGE SCALE GENOMIC DNA]</scope>
    <source>
        <strain evidence="2 3">CC-CFT480</strain>
    </source>
</reference>
<keyword evidence="1" id="KW-1133">Transmembrane helix</keyword>
<proteinExistence type="predicted"/>
<dbReference type="RefSeq" id="WP_147666593.1">
    <property type="nucleotide sequence ID" value="NZ_VDUW01000004.1"/>
</dbReference>
<dbReference type="OrthoDB" id="1683959at2"/>
<evidence type="ECO:0000313" key="2">
    <source>
        <dbReference type="EMBL" id="TXL64929.1"/>
    </source>
</evidence>
<dbReference type="Proteomes" id="UP000321574">
    <property type="component" value="Unassembled WGS sequence"/>
</dbReference>
<dbReference type="InterPro" id="IPR025627">
    <property type="entry name" value="YfzA"/>
</dbReference>
<organism evidence="2 3">
    <name type="scientific">Cerasibacillus terrae</name>
    <dbReference type="NCBI Taxonomy" id="2498845"/>
    <lineage>
        <taxon>Bacteria</taxon>
        <taxon>Bacillati</taxon>
        <taxon>Bacillota</taxon>
        <taxon>Bacilli</taxon>
        <taxon>Bacillales</taxon>
        <taxon>Bacillaceae</taxon>
        <taxon>Cerasibacillus</taxon>
    </lineage>
</organism>
<gene>
    <name evidence="2" type="ORF">FHP05_07200</name>
</gene>
<keyword evidence="1" id="KW-0812">Transmembrane</keyword>
<dbReference type="EMBL" id="VDUW01000004">
    <property type="protein sequence ID" value="TXL64929.1"/>
    <property type="molecule type" value="Genomic_DNA"/>
</dbReference>
<feature type="transmembrane region" description="Helical" evidence="1">
    <location>
        <begin position="66"/>
        <end position="87"/>
    </location>
</feature>
<evidence type="ECO:0000313" key="3">
    <source>
        <dbReference type="Proteomes" id="UP000321574"/>
    </source>
</evidence>
<dbReference type="AlphaFoldDB" id="A0A5C8NUR7"/>
<keyword evidence="1" id="KW-0472">Membrane</keyword>
<name>A0A5C8NUR7_9BACI</name>